<dbReference type="SUPFAM" id="SSF54495">
    <property type="entry name" value="UBC-like"/>
    <property type="match status" value="1"/>
</dbReference>
<dbReference type="CDD" id="cd00195">
    <property type="entry name" value="UBCc_UEV"/>
    <property type="match status" value="1"/>
</dbReference>
<reference evidence="5" key="1">
    <citation type="submission" date="2019-02" db="EMBL/GenBank/DDBJ databases">
        <authorList>
            <person name="Gruber-Vodicka R. H."/>
            <person name="Seah K. B. B."/>
        </authorList>
    </citation>
    <scope>NUCLEOTIDE SEQUENCE</scope>
    <source>
        <strain evidence="4">BECK_BZ163</strain>
        <strain evidence="5">BECK_BZ164</strain>
        <strain evidence="3">BECK_BZ165</strain>
    </source>
</reference>
<name>A0A450VVE9_9GAMM</name>
<evidence type="ECO:0000313" key="3">
    <source>
        <dbReference type="EMBL" id="VFJ50724.1"/>
    </source>
</evidence>
<feature type="region of interest" description="Disordered" evidence="1">
    <location>
        <begin position="54"/>
        <end position="78"/>
    </location>
</feature>
<protein>
    <submittedName>
        <fullName evidence="5">Ubiquitin-protein ligase</fullName>
    </submittedName>
</protein>
<evidence type="ECO:0000259" key="2">
    <source>
        <dbReference type="Pfam" id="PF00179"/>
    </source>
</evidence>
<dbReference type="EMBL" id="CAADFL010000080">
    <property type="protein sequence ID" value="VFK08754.1"/>
    <property type="molecule type" value="Genomic_DNA"/>
</dbReference>
<dbReference type="Gene3D" id="3.10.110.10">
    <property type="entry name" value="Ubiquitin Conjugating Enzyme"/>
    <property type="match status" value="1"/>
</dbReference>
<dbReference type="InterPro" id="IPR016135">
    <property type="entry name" value="UBQ-conjugating_enzyme/RWD"/>
</dbReference>
<evidence type="ECO:0000313" key="5">
    <source>
        <dbReference type="EMBL" id="VFK08754.1"/>
    </source>
</evidence>
<evidence type="ECO:0000313" key="4">
    <source>
        <dbReference type="EMBL" id="VFJ50757.1"/>
    </source>
</evidence>
<dbReference type="EMBL" id="CAADEZ010000087">
    <property type="protein sequence ID" value="VFJ50757.1"/>
    <property type="molecule type" value="Genomic_DNA"/>
</dbReference>
<keyword evidence="5" id="KW-0436">Ligase</keyword>
<dbReference type="InterPro" id="IPR000608">
    <property type="entry name" value="UBC"/>
</dbReference>
<organism evidence="5">
    <name type="scientific">Candidatus Kentrum sp. FM</name>
    <dbReference type="NCBI Taxonomy" id="2126340"/>
    <lineage>
        <taxon>Bacteria</taxon>
        <taxon>Pseudomonadati</taxon>
        <taxon>Pseudomonadota</taxon>
        <taxon>Gammaproteobacteria</taxon>
        <taxon>Candidatus Kentrum</taxon>
    </lineage>
</organism>
<gene>
    <name evidence="4" type="ORF">BECKFM1743A_GA0114220_100877</name>
    <name evidence="5" type="ORF">BECKFM1743B_GA0114221_100807</name>
    <name evidence="3" type="ORF">BECKFM1743C_GA0114222_100887</name>
</gene>
<dbReference type="AlphaFoldDB" id="A0A450VVE9"/>
<evidence type="ECO:0000256" key="1">
    <source>
        <dbReference type="SAM" id="MobiDB-lite"/>
    </source>
</evidence>
<sequence>MPKIFVEAPSGERFGADIRDDTKFSKIAADFFEAQGWPEQDSKGRGQRAVVELTNQDNPDDTKRLDGEQSIGESGVRDGDTLRIFPESIAGAGSVDQKARLMALTTDHRDMQEIIERNPKISFTANRAHAPDLYTVTFHLASFTDLPPGTLEPRQSDTHRIEITLGADYPRKAPLVRWLTPIFHPNIRQTNPPKREDGHGLVCLGVLQHRYLPGLGLARLVTMLFEMAQWRNFDAFDSFNPEASRWAIKPENWQIIERIGGHPLQGPIGDLLKKLERATQSRISFTPAT</sequence>
<accession>A0A450VVE9</accession>
<dbReference type="Pfam" id="PF00179">
    <property type="entry name" value="UQ_con"/>
    <property type="match status" value="1"/>
</dbReference>
<dbReference type="EMBL" id="CAADFA010000088">
    <property type="protein sequence ID" value="VFJ50724.1"/>
    <property type="molecule type" value="Genomic_DNA"/>
</dbReference>
<proteinExistence type="predicted"/>
<feature type="domain" description="UBC core" evidence="2">
    <location>
        <begin position="157"/>
        <end position="228"/>
    </location>
</feature>
<dbReference type="GO" id="GO:0016874">
    <property type="term" value="F:ligase activity"/>
    <property type="evidence" value="ECO:0007669"/>
    <property type="project" value="UniProtKB-KW"/>
</dbReference>